<dbReference type="Pfam" id="PF01052">
    <property type="entry name" value="FliMN_C"/>
    <property type="match status" value="1"/>
</dbReference>
<comment type="caution">
    <text evidence="2">The sequence shown here is derived from an EMBL/GenBank/DDBJ whole genome shotgun (WGS) entry which is preliminary data.</text>
</comment>
<accession>A0A2P8VJY9</accession>
<organism evidence="2 3">
    <name type="scientific">Siccibacter turicensis</name>
    <dbReference type="NCBI Taxonomy" id="357233"/>
    <lineage>
        <taxon>Bacteria</taxon>
        <taxon>Pseudomonadati</taxon>
        <taxon>Pseudomonadota</taxon>
        <taxon>Gammaproteobacteria</taxon>
        <taxon>Enterobacterales</taxon>
        <taxon>Enterobacteriaceae</taxon>
        <taxon>Siccibacter</taxon>
    </lineage>
</organism>
<protein>
    <recommendedName>
        <fullName evidence="1">Flagellar motor switch protein FliN-like C-terminal domain-containing protein</fullName>
    </recommendedName>
</protein>
<dbReference type="Proteomes" id="UP000240212">
    <property type="component" value="Unassembled WGS sequence"/>
</dbReference>
<reference evidence="2 3" key="1">
    <citation type="submission" date="2018-03" db="EMBL/GenBank/DDBJ databases">
        <title>Draft genome sequence of the first documented clinical Siccibacter turicensis isolate in Austria.</title>
        <authorList>
            <person name="Lepuschitz S."/>
            <person name="Pekard-Amenitsch S."/>
            <person name="Haunold R."/>
            <person name="Schill S."/>
            <person name="Mach R."/>
            <person name="Allerberger F."/>
            <person name="Ruppitsch W."/>
            <person name="Forsythe S.J."/>
        </authorList>
    </citation>
    <scope>NUCLEOTIDE SEQUENCE [LARGE SCALE GENOMIC DNA]</scope>
    <source>
        <strain evidence="2 3">6100069499-17</strain>
    </source>
</reference>
<gene>
    <name evidence="2" type="ORF">C7G83_12240</name>
</gene>
<feature type="domain" description="Flagellar motor switch protein FliN-like C-terminal" evidence="1">
    <location>
        <begin position="212"/>
        <end position="270"/>
    </location>
</feature>
<evidence type="ECO:0000313" key="3">
    <source>
        <dbReference type="Proteomes" id="UP000240212"/>
    </source>
</evidence>
<dbReference type="EMBL" id="PYEP01000004">
    <property type="protein sequence ID" value="PSN07875.1"/>
    <property type="molecule type" value="Genomic_DNA"/>
</dbReference>
<dbReference type="Gene3D" id="2.30.330.10">
    <property type="entry name" value="SpoA-like"/>
    <property type="match status" value="1"/>
</dbReference>
<dbReference type="AlphaFoldDB" id="A0A2P8VJY9"/>
<keyword evidence="3" id="KW-1185">Reference proteome</keyword>
<dbReference type="OrthoDB" id="6539284at2"/>
<sequence>MLKYSETAGVIRLEGNRLGRPYHRLPDVFNSRFDVIDLRLGNWFLKKHRASIFLKNISFKMDVCNKYAELLTSPVGNVGFDIDRALLLSLLDKFYGMENSGVVDENDTLLTKTEQRLRSRMAIEIVTLLFADEILNLPLPVKPNSNGIQTRWAWQAKFSLGDDETKSFSLLLDDAHTDYILNMLRKHDRHQACEGRSPDKTRTDNSVAAVIGTLPLNLHIKVAELSMNVAMLTTIRPGDILPLSLPESFPVFIGSSQLFTGLIVEEHDRLLLSDIKEIIAEKSYE</sequence>
<evidence type="ECO:0000313" key="2">
    <source>
        <dbReference type="EMBL" id="PSN07875.1"/>
    </source>
</evidence>
<dbReference type="RefSeq" id="WP_106877453.1">
    <property type="nucleotide sequence ID" value="NZ_PYEP01000004.1"/>
</dbReference>
<name>A0A2P8VJY9_9ENTR</name>
<dbReference type="InterPro" id="IPR036429">
    <property type="entry name" value="SpoA-like_sf"/>
</dbReference>
<dbReference type="SUPFAM" id="SSF101801">
    <property type="entry name" value="Surface presentation of antigens (SPOA)"/>
    <property type="match status" value="1"/>
</dbReference>
<proteinExistence type="predicted"/>
<evidence type="ECO:0000259" key="1">
    <source>
        <dbReference type="Pfam" id="PF01052"/>
    </source>
</evidence>
<dbReference type="InterPro" id="IPR001543">
    <property type="entry name" value="FliN-like_C"/>
</dbReference>